<feature type="domain" description="HTH gntR-type" evidence="5">
    <location>
        <begin position="9"/>
        <end position="77"/>
    </location>
</feature>
<dbReference type="AlphaFoldDB" id="A0A0T6LN88"/>
<dbReference type="SUPFAM" id="SSF46785">
    <property type="entry name" value="Winged helix' DNA-binding domain"/>
    <property type="match status" value="1"/>
</dbReference>
<dbReference type="GO" id="GO:0003700">
    <property type="term" value="F:DNA-binding transcription factor activity"/>
    <property type="evidence" value="ECO:0007669"/>
    <property type="project" value="InterPro"/>
</dbReference>
<comment type="caution">
    <text evidence="6">The sequence shown here is derived from an EMBL/GenBank/DDBJ whole genome shotgun (WGS) entry which is preliminary data.</text>
</comment>
<sequence length="126" mass="13997">MTPIADETRTVYEKIAVDLRRQIAAGTLRPGDRLDSVRKIAEQFDASPGTAKQALHLLRSWGLVYADSTRGYFVSSEPVPQDETGPGPELEAVMREIRAVRDEVRGLGERLQRLEELVQGAERPAP</sequence>
<keyword evidence="4" id="KW-0175">Coiled coil</keyword>
<dbReference type="SMART" id="SM00345">
    <property type="entry name" value="HTH_GNTR"/>
    <property type="match status" value="1"/>
</dbReference>
<dbReference type="Gene3D" id="1.10.10.10">
    <property type="entry name" value="Winged helix-like DNA-binding domain superfamily/Winged helix DNA-binding domain"/>
    <property type="match status" value="1"/>
</dbReference>
<evidence type="ECO:0000313" key="7">
    <source>
        <dbReference type="Proteomes" id="UP000050867"/>
    </source>
</evidence>
<protein>
    <recommendedName>
        <fullName evidence="5">HTH gntR-type domain-containing protein</fullName>
    </recommendedName>
</protein>
<dbReference type="PROSITE" id="PS50949">
    <property type="entry name" value="HTH_GNTR"/>
    <property type="match status" value="1"/>
</dbReference>
<dbReference type="InterPro" id="IPR050679">
    <property type="entry name" value="Bact_HTH_transcr_reg"/>
</dbReference>
<organism evidence="6 7">
    <name type="scientific">Wenjunlia vitaminophila</name>
    <name type="common">Streptomyces vitaminophilus</name>
    <dbReference type="NCBI Taxonomy" id="76728"/>
    <lineage>
        <taxon>Bacteria</taxon>
        <taxon>Bacillati</taxon>
        <taxon>Actinomycetota</taxon>
        <taxon>Actinomycetes</taxon>
        <taxon>Kitasatosporales</taxon>
        <taxon>Streptomycetaceae</taxon>
        <taxon>Wenjunlia</taxon>
    </lineage>
</organism>
<evidence type="ECO:0000313" key="6">
    <source>
        <dbReference type="EMBL" id="KRV47428.1"/>
    </source>
</evidence>
<reference evidence="6 7" key="1">
    <citation type="submission" date="2015-10" db="EMBL/GenBank/DDBJ databases">
        <title>Draft genome sequence of pyrrolomycin-producing Streptomyces vitaminophilus.</title>
        <authorList>
            <person name="Graham D.E."/>
            <person name="Mahan K.M."/>
            <person name="Klingeman D.M."/>
            <person name="Hettich R.L."/>
            <person name="Parry R.J."/>
        </authorList>
    </citation>
    <scope>NUCLEOTIDE SEQUENCE [LARGE SCALE GENOMIC DNA]</scope>
    <source>
        <strain evidence="6 7">ATCC 31673</strain>
    </source>
</reference>
<gene>
    <name evidence="6" type="ORF">AQ490_08235</name>
</gene>
<keyword evidence="3" id="KW-0804">Transcription</keyword>
<dbReference type="InterPro" id="IPR036388">
    <property type="entry name" value="WH-like_DNA-bd_sf"/>
</dbReference>
<dbReference type="RefSeq" id="WP_018383811.1">
    <property type="nucleotide sequence ID" value="NZ_LLZU01000037.1"/>
</dbReference>
<name>A0A0T6LN88_WENVI</name>
<dbReference type="GO" id="GO:0003677">
    <property type="term" value="F:DNA binding"/>
    <property type="evidence" value="ECO:0007669"/>
    <property type="project" value="UniProtKB-KW"/>
</dbReference>
<keyword evidence="2" id="KW-0238">DNA-binding</keyword>
<evidence type="ECO:0000256" key="2">
    <source>
        <dbReference type="ARBA" id="ARBA00023125"/>
    </source>
</evidence>
<evidence type="ECO:0000256" key="1">
    <source>
        <dbReference type="ARBA" id="ARBA00023015"/>
    </source>
</evidence>
<dbReference type="InterPro" id="IPR036390">
    <property type="entry name" value="WH_DNA-bd_sf"/>
</dbReference>
<dbReference type="PANTHER" id="PTHR44846:SF1">
    <property type="entry name" value="MANNOSYL-D-GLYCERATE TRANSPORT_METABOLISM SYSTEM REPRESSOR MNGR-RELATED"/>
    <property type="match status" value="1"/>
</dbReference>
<dbReference type="OrthoDB" id="7363114at2"/>
<dbReference type="Pfam" id="PF00392">
    <property type="entry name" value="GntR"/>
    <property type="match status" value="1"/>
</dbReference>
<evidence type="ECO:0000259" key="5">
    <source>
        <dbReference type="PROSITE" id="PS50949"/>
    </source>
</evidence>
<dbReference type="Proteomes" id="UP000050867">
    <property type="component" value="Unassembled WGS sequence"/>
</dbReference>
<dbReference type="eggNOG" id="COG2188">
    <property type="taxonomic scope" value="Bacteria"/>
</dbReference>
<evidence type="ECO:0000256" key="3">
    <source>
        <dbReference type="ARBA" id="ARBA00023163"/>
    </source>
</evidence>
<dbReference type="GO" id="GO:0045892">
    <property type="term" value="P:negative regulation of DNA-templated transcription"/>
    <property type="evidence" value="ECO:0007669"/>
    <property type="project" value="TreeGrafter"/>
</dbReference>
<feature type="coiled-coil region" evidence="4">
    <location>
        <begin position="90"/>
        <end position="117"/>
    </location>
</feature>
<dbReference type="PANTHER" id="PTHR44846">
    <property type="entry name" value="MANNOSYL-D-GLYCERATE TRANSPORT/METABOLISM SYSTEM REPRESSOR MNGR-RELATED"/>
    <property type="match status" value="1"/>
</dbReference>
<accession>A0A0T6LN88</accession>
<proteinExistence type="predicted"/>
<keyword evidence="7" id="KW-1185">Reference proteome</keyword>
<dbReference type="InterPro" id="IPR000524">
    <property type="entry name" value="Tscrpt_reg_HTH_GntR"/>
</dbReference>
<keyword evidence="1" id="KW-0805">Transcription regulation</keyword>
<evidence type="ECO:0000256" key="4">
    <source>
        <dbReference type="SAM" id="Coils"/>
    </source>
</evidence>
<dbReference type="CDD" id="cd07377">
    <property type="entry name" value="WHTH_GntR"/>
    <property type="match status" value="1"/>
</dbReference>
<dbReference type="EMBL" id="LLZU01000037">
    <property type="protein sequence ID" value="KRV47428.1"/>
    <property type="molecule type" value="Genomic_DNA"/>
</dbReference>